<organism evidence="2 3">
    <name type="scientific">Romanomermis culicivorax</name>
    <name type="common">Nematode worm</name>
    <dbReference type="NCBI Taxonomy" id="13658"/>
    <lineage>
        <taxon>Eukaryota</taxon>
        <taxon>Metazoa</taxon>
        <taxon>Ecdysozoa</taxon>
        <taxon>Nematoda</taxon>
        <taxon>Enoplea</taxon>
        <taxon>Dorylaimia</taxon>
        <taxon>Mermithida</taxon>
        <taxon>Mermithoidea</taxon>
        <taxon>Mermithidae</taxon>
        <taxon>Romanomermis</taxon>
    </lineage>
</organism>
<reference evidence="3" key="1">
    <citation type="submission" date="2022-11" db="UniProtKB">
        <authorList>
            <consortium name="WormBaseParasite"/>
        </authorList>
    </citation>
    <scope>IDENTIFICATION</scope>
</reference>
<sequence length="68" mass="7683">MTTATIRLMPMTHTIDHVLGMKTLDLYLGIGRDCTDPSTAHFRNPRDSQFTHAAASESKPSHRRGYMH</sequence>
<name>A0A915HVQ6_ROMCU</name>
<keyword evidence="2" id="KW-1185">Reference proteome</keyword>
<accession>A0A915HVQ6</accession>
<feature type="region of interest" description="Disordered" evidence="1">
    <location>
        <begin position="39"/>
        <end position="68"/>
    </location>
</feature>
<dbReference type="AlphaFoldDB" id="A0A915HVQ6"/>
<evidence type="ECO:0000313" key="3">
    <source>
        <dbReference type="WBParaSite" id="nRc.2.0.1.t05875-RA"/>
    </source>
</evidence>
<protein>
    <submittedName>
        <fullName evidence="3">Uncharacterized protein</fullName>
    </submittedName>
</protein>
<proteinExistence type="predicted"/>
<dbReference type="Proteomes" id="UP000887565">
    <property type="component" value="Unplaced"/>
</dbReference>
<dbReference type="WBParaSite" id="nRc.2.0.1.t05875-RA">
    <property type="protein sequence ID" value="nRc.2.0.1.t05875-RA"/>
    <property type="gene ID" value="nRc.2.0.1.g05875"/>
</dbReference>
<evidence type="ECO:0000313" key="2">
    <source>
        <dbReference type="Proteomes" id="UP000887565"/>
    </source>
</evidence>
<evidence type="ECO:0000256" key="1">
    <source>
        <dbReference type="SAM" id="MobiDB-lite"/>
    </source>
</evidence>